<keyword evidence="3" id="KW-1003">Cell membrane</keyword>
<dbReference type="SUPFAM" id="SSF103088">
    <property type="entry name" value="OmpA-like"/>
    <property type="match status" value="1"/>
</dbReference>
<dbReference type="KEGG" id="dpi:BN4_10225"/>
<gene>
    <name evidence="10" type="primary">ompA</name>
    <name evidence="10" type="ordered locus">BN4_10225</name>
</gene>
<dbReference type="EMBL" id="FO203427">
    <property type="protein sequence ID" value="CCH47465.1"/>
    <property type="molecule type" value="Genomic_DNA"/>
</dbReference>
<evidence type="ECO:0000259" key="9">
    <source>
        <dbReference type="PROSITE" id="PS51123"/>
    </source>
</evidence>
<dbReference type="eggNOG" id="COG1360">
    <property type="taxonomic scope" value="Bacteria"/>
</dbReference>
<evidence type="ECO:0000256" key="5">
    <source>
        <dbReference type="ARBA" id="ARBA00022989"/>
    </source>
</evidence>
<dbReference type="PROSITE" id="PS51123">
    <property type="entry name" value="OMPA_2"/>
    <property type="match status" value="1"/>
</dbReference>
<dbReference type="RefSeq" id="WP_015413520.1">
    <property type="nucleotide sequence ID" value="NC_020409.1"/>
</dbReference>
<dbReference type="STRING" id="1322246.BN4_10225"/>
<dbReference type="Pfam" id="PF13677">
    <property type="entry name" value="MotB_plug"/>
    <property type="match status" value="1"/>
</dbReference>
<dbReference type="Gene3D" id="3.30.1330.60">
    <property type="entry name" value="OmpA-like domain"/>
    <property type="match status" value="1"/>
</dbReference>
<proteinExistence type="inferred from homology"/>
<dbReference type="OrthoDB" id="9783110at2"/>
<evidence type="ECO:0000313" key="10">
    <source>
        <dbReference type="EMBL" id="CCH47465.1"/>
    </source>
</evidence>
<dbReference type="PATRIC" id="fig|879567.3.peg.234"/>
<sequence>MNEREKNTITSFTSFDQMEGHASTPGMNDWAVPWSDLMMVMFVLFVVLFVYSETHQNVKVLFSQQSADEAQATSTLDPLIGLIGQISSRAGGQDKQESVNVTGSEVLYRSRIDGVTVVREGRDRIKVTLRGELFFAAGESTLKPDADQYLQEVARVVKLSVGTVHVVGYAAANEASGTRSFILSSQRATDVADYLMGKFAIAPKRIIVSGRGTYNPEVPETSEANHTMNRRVEIIITNEV</sequence>
<feature type="transmembrane region" description="Helical" evidence="8">
    <location>
        <begin position="31"/>
        <end position="51"/>
    </location>
</feature>
<dbReference type="HOGENOM" id="CLU_016890_0_3_7"/>
<keyword evidence="6 7" id="KW-0472">Membrane</keyword>
<dbReference type="InterPro" id="IPR050330">
    <property type="entry name" value="Bact_OuterMem_StrucFunc"/>
</dbReference>
<dbReference type="Pfam" id="PF00691">
    <property type="entry name" value="OmpA"/>
    <property type="match status" value="1"/>
</dbReference>
<evidence type="ECO:0000256" key="7">
    <source>
        <dbReference type="PROSITE-ProRule" id="PRU00473"/>
    </source>
</evidence>
<dbReference type="PANTHER" id="PTHR30329">
    <property type="entry name" value="STATOR ELEMENT OF FLAGELLAR MOTOR COMPLEX"/>
    <property type="match status" value="1"/>
</dbReference>
<comment type="subcellular location">
    <subcellularLocation>
        <location evidence="1">Cell membrane</location>
        <topology evidence="1">Single-pass membrane protein</topology>
    </subcellularLocation>
</comment>
<dbReference type="PANTHER" id="PTHR30329:SF21">
    <property type="entry name" value="LIPOPROTEIN YIAD-RELATED"/>
    <property type="match status" value="1"/>
</dbReference>
<comment type="similarity">
    <text evidence="2">Belongs to the MotB family.</text>
</comment>
<reference evidence="11" key="2">
    <citation type="journal article" date="2013" name="Stand. Genomic Sci.">
        <title>Complete genome sequence of Desulfocapsa sulfexigens, a marine deltaproteobacterium specialized in disproportionating inorganic sulfur compounds.</title>
        <authorList>
            <person name="Finster K.W."/>
            <person name="Kjeldsen K.U."/>
            <person name="Kube M."/>
            <person name="Reinhardt R."/>
            <person name="Mussmann M."/>
            <person name="Amann R."/>
            <person name="Schreiber L."/>
        </authorList>
    </citation>
    <scope>NUCLEOTIDE SEQUENCE [LARGE SCALE GENOMIC DNA]</scope>
    <source>
        <strain evidence="11">DSM 10523 / SB164P1</strain>
    </source>
</reference>
<evidence type="ECO:0000256" key="2">
    <source>
        <dbReference type="ARBA" id="ARBA00008914"/>
    </source>
</evidence>
<dbReference type="BioCyc" id="DPIE1322246:BN4_RS01180-MONOMER"/>
<dbReference type="InterPro" id="IPR036737">
    <property type="entry name" value="OmpA-like_sf"/>
</dbReference>
<dbReference type="CDD" id="cd07185">
    <property type="entry name" value="OmpA_C-like"/>
    <property type="match status" value="1"/>
</dbReference>
<feature type="domain" description="OmpA-like" evidence="9">
    <location>
        <begin position="122"/>
        <end position="240"/>
    </location>
</feature>
<name>M1WL93_PSEP2</name>
<keyword evidence="11" id="KW-1185">Reference proteome</keyword>
<evidence type="ECO:0000256" key="1">
    <source>
        <dbReference type="ARBA" id="ARBA00004162"/>
    </source>
</evidence>
<evidence type="ECO:0000256" key="6">
    <source>
        <dbReference type="ARBA" id="ARBA00023136"/>
    </source>
</evidence>
<keyword evidence="5 8" id="KW-1133">Transmembrane helix</keyword>
<dbReference type="InterPro" id="IPR025713">
    <property type="entry name" value="MotB-like_N_dom"/>
</dbReference>
<accession>M1WL93</accession>
<dbReference type="Proteomes" id="UP000011724">
    <property type="component" value="Chromosome"/>
</dbReference>
<evidence type="ECO:0000256" key="4">
    <source>
        <dbReference type="ARBA" id="ARBA00022692"/>
    </source>
</evidence>
<evidence type="ECO:0000256" key="3">
    <source>
        <dbReference type="ARBA" id="ARBA00022475"/>
    </source>
</evidence>
<evidence type="ECO:0000313" key="11">
    <source>
        <dbReference type="Proteomes" id="UP000011724"/>
    </source>
</evidence>
<dbReference type="InterPro" id="IPR006665">
    <property type="entry name" value="OmpA-like"/>
</dbReference>
<protein>
    <submittedName>
        <fullName evidence="10">OmpA/MotB domain protein</fullName>
    </submittedName>
</protein>
<evidence type="ECO:0000256" key="8">
    <source>
        <dbReference type="SAM" id="Phobius"/>
    </source>
</evidence>
<organism evidence="10 11">
    <name type="scientific">Pseudodesulfovibrio piezophilus (strain DSM 21447 / JCM 15486 / C1TLV30)</name>
    <name type="common">Desulfovibrio piezophilus</name>
    <dbReference type="NCBI Taxonomy" id="1322246"/>
    <lineage>
        <taxon>Bacteria</taxon>
        <taxon>Pseudomonadati</taxon>
        <taxon>Thermodesulfobacteriota</taxon>
        <taxon>Desulfovibrionia</taxon>
        <taxon>Desulfovibrionales</taxon>
        <taxon>Desulfovibrionaceae</taxon>
    </lineage>
</organism>
<dbReference type="AlphaFoldDB" id="M1WL93"/>
<reference evidence="10 11" key="1">
    <citation type="journal article" date="2013" name="PLoS ONE">
        <title>The first genomic and proteomic characterization of a deep-sea sulfate reducer: insights into the piezophilic lifestyle of Desulfovibrio piezophilus.</title>
        <authorList>
            <person name="Pradel N."/>
            <person name="Ji B."/>
            <person name="Gimenez G."/>
            <person name="Talla E."/>
            <person name="Lenoble P."/>
            <person name="Garel M."/>
            <person name="Tamburini C."/>
            <person name="Fourquet P."/>
            <person name="Lebrun R."/>
            <person name="Bertin P."/>
            <person name="Denis Y."/>
            <person name="Pophillat M."/>
            <person name="Barbe V."/>
            <person name="Ollivier B."/>
            <person name="Dolla A."/>
        </authorList>
    </citation>
    <scope>NUCLEOTIDE SEQUENCE [LARGE SCALE GENOMIC DNA]</scope>
    <source>
        <strain evidence="11">DSM 10523 / SB164P1</strain>
    </source>
</reference>
<dbReference type="GO" id="GO:0005886">
    <property type="term" value="C:plasma membrane"/>
    <property type="evidence" value="ECO:0007669"/>
    <property type="project" value="UniProtKB-SubCell"/>
</dbReference>
<keyword evidence="4 8" id="KW-0812">Transmembrane</keyword>